<proteinExistence type="predicted"/>
<comment type="caution">
    <text evidence="2">The sequence shown here is derived from an EMBL/GenBank/DDBJ whole genome shotgun (WGS) entry which is preliminary data.</text>
</comment>
<dbReference type="InterPro" id="IPR002575">
    <property type="entry name" value="Aminoglycoside_PTrfase"/>
</dbReference>
<keyword evidence="3" id="KW-1185">Reference proteome</keyword>
<dbReference type="EMBL" id="RJKN01000007">
    <property type="protein sequence ID" value="ROP27204.1"/>
    <property type="molecule type" value="Genomic_DNA"/>
</dbReference>
<dbReference type="PANTHER" id="PTHR21310:SF42">
    <property type="entry name" value="BIFUNCTIONAL AAC_APH"/>
    <property type="match status" value="1"/>
</dbReference>
<name>A0A3N1GAG1_9ACTN</name>
<keyword evidence="2" id="KW-0418">Kinase</keyword>
<dbReference type="PANTHER" id="PTHR21310">
    <property type="entry name" value="AMINOGLYCOSIDE PHOSPHOTRANSFERASE-RELATED-RELATED"/>
    <property type="match status" value="1"/>
</dbReference>
<keyword evidence="2" id="KW-0808">Transferase</keyword>
<dbReference type="GO" id="GO:0016301">
    <property type="term" value="F:kinase activity"/>
    <property type="evidence" value="ECO:0007669"/>
    <property type="project" value="UniProtKB-KW"/>
</dbReference>
<dbReference type="InParanoid" id="A0A3N1GAG1"/>
<dbReference type="AlphaFoldDB" id="A0A3N1GAG1"/>
<dbReference type="Gene3D" id="3.30.200.20">
    <property type="entry name" value="Phosphorylase Kinase, domain 1"/>
    <property type="match status" value="1"/>
</dbReference>
<dbReference type="InterPro" id="IPR011009">
    <property type="entry name" value="Kinase-like_dom_sf"/>
</dbReference>
<accession>A0A3N1GAG1</accession>
<dbReference type="RefSeq" id="WP_123380798.1">
    <property type="nucleotide sequence ID" value="NZ_RJKN01000007.1"/>
</dbReference>
<dbReference type="CDD" id="cd05155">
    <property type="entry name" value="APH_ChoK_like_1"/>
    <property type="match status" value="1"/>
</dbReference>
<reference evidence="2 3" key="1">
    <citation type="journal article" date="2015" name="Stand. Genomic Sci.">
        <title>Genomic Encyclopedia of Bacterial and Archaeal Type Strains, Phase III: the genomes of soil and plant-associated and newly described type strains.</title>
        <authorList>
            <person name="Whitman W.B."/>
            <person name="Woyke T."/>
            <person name="Klenk H.P."/>
            <person name="Zhou Y."/>
            <person name="Lilburn T.G."/>
            <person name="Beck B.J."/>
            <person name="De Vos P."/>
            <person name="Vandamme P."/>
            <person name="Eisen J.A."/>
            <person name="Garrity G."/>
            <person name="Hugenholtz P."/>
            <person name="Kyrpides N.C."/>
        </authorList>
    </citation>
    <scope>NUCLEOTIDE SEQUENCE [LARGE SCALE GENOMIC DNA]</scope>
    <source>
        <strain evidence="2 3">CECT 7306</strain>
    </source>
</reference>
<dbReference type="Gene3D" id="3.90.1200.10">
    <property type="match status" value="1"/>
</dbReference>
<evidence type="ECO:0000259" key="1">
    <source>
        <dbReference type="Pfam" id="PF01636"/>
    </source>
</evidence>
<protein>
    <submittedName>
        <fullName evidence="2">Aminoglycoside phosphotransferase (APT) family kinase protein</fullName>
    </submittedName>
</protein>
<evidence type="ECO:0000313" key="3">
    <source>
        <dbReference type="Proteomes" id="UP000276232"/>
    </source>
</evidence>
<dbReference type="SUPFAM" id="SSF56112">
    <property type="entry name" value="Protein kinase-like (PK-like)"/>
    <property type="match status" value="1"/>
</dbReference>
<evidence type="ECO:0000313" key="2">
    <source>
        <dbReference type="EMBL" id="ROP27204.1"/>
    </source>
</evidence>
<gene>
    <name evidence="2" type="ORF">EDC03_2728</name>
</gene>
<feature type="domain" description="Aminoglycoside phosphotransferase" evidence="1">
    <location>
        <begin position="26"/>
        <end position="252"/>
    </location>
</feature>
<dbReference type="Proteomes" id="UP000276232">
    <property type="component" value="Unassembled WGS sequence"/>
</dbReference>
<dbReference type="Pfam" id="PF01636">
    <property type="entry name" value="APH"/>
    <property type="match status" value="1"/>
</dbReference>
<organism evidence="2 3">
    <name type="scientific">Pseudokineococcus lusitanus</name>
    <dbReference type="NCBI Taxonomy" id="763993"/>
    <lineage>
        <taxon>Bacteria</taxon>
        <taxon>Bacillati</taxon>
        <taxon>Actinomycetota</taxon>
        <taxon>Actinomycetes</taxon>
        <taxon>Kineosporiales</taxon>
        <taxon>Kineosporiaceae</taxon>
        <taxon>Pseudokineococcus</taxon>
    </lineage>
</organism>
<dbReference type="InterPro" id="IPR051678">
    <property type="entry name" value="AGP_Transferase"/>
</dbReference>
<dbReference type="OrthoDB" id="9797603at2"/>
<sequence>MIPRFEAPLVRALLRDQHPDLADLPLREVDGGWDNHVWRLGDDLAVRLPRTSRGPGLLLAEQTWVPVLAGLLPLPVPAPVRVGRPSELLDRPWTVARWVTGTPADLAPLGVVAAGTLARALRCLHVPAPEGAPRSDSRGVPLARALLPEHVLDEVVDDASRARLDAVWRAALAAPAWDGAPRWLHGDLHPANVVGDEHGDLVGLLDFGDLCAGDPATDLSAAWLLLPDGAAEPFLDAYGATDGATSARARGWAVLRAVGLLQIGRAGRLGLAGGKPTWEPAGRAALRRVLAV</sequence>